<dbReference type="Pfam" id="PF07992">
    <property type="entry name" value="Pyr_redox_2"/>
    <property type="match status" value="1"/>
</dbReference>
<keyword evidence="6" id="KW-0274">FAD</keyword>
<dbReference type="CDD" id="cd03478">
    <property type="entry name" value="Rieske_AIFL_N"/>
    <property type="match status" value="1"/>
</dbReference>
<dbReference type="GO" id="GO:0016651">
    <property type="term" value="F:oxidoreductase activity, acting on NAD(P)H"/>
    <property type="evidence" value="ECO:0007669"/>
    <property type="project" value="TreeGrafter"/>
</dbReference>
<dbReference type="SUPFAM" id="SSF55424">
    <property type="entry name" value="FAD/NAD-linked reductases, dimerisation (C-terminal) domain"/>
    <property type="match status" value="1"/>
</dbReference>
<proteinExistence type="inferred from homology"/>
<dbReference type="VEuPathDB" id="VectorBase:GAUT014661"/>
<keyword evidence="8" id="KW-0408">Iron</keyword>
<organism evidence="11 12">
    <name type="scientific">Glossina austeni</name>
    <name type="common">Savannah tsetse fly</name>
    <dbReference type="NCBI Taxonomy" id="7395"/>
    <lineage>
        <taxon>Eukaryota</taxon>
        <taxon>Metazoa</taxon>
        <taxon>Ecdysozoa</taxon>
        <taxon>Arthropoda</taxon>
        <taxon>Hexapoda</taxon>
        <taxon>Insecta</taxon>
        <taxon>Pterygota</taxon>
        <taxon>Neoptera</taxon>
        <taxon>Endopterygota</taxon>
        <taxon>Diptera</taxon>
        <taxon>Brachycera</taxon>
        <taxon>Muscomorpha</taxon>
        <taxon>Hippoboscoidea</taxon>
        <taxon>Glossinidae</taxon>
        <taxon>Glossina</taxon>
    </lineage>
</organism>
<evidence type="ECO:0000256" key="9">
    <source>
        <dbReference type="ARBA" id="ARBA00023014"/>
    </source>
</evidence>
<dbReference type="Gene3D" id="3.50.50.60">
    <property type="entry name" value="FAD/NAD(P)-binding domain"/>
    <property type="match status" value="2"/>
</dbReference>
<dbReference type="SUPFAM" id="SSF50022">
    <property type="entry name" value="ISP domain"/>
    <property type="match status" value="1"/>
</dbReference>
<comment type="similarity">
    <text evidence="2">Belongs to the FAD-dependent oxidoreductase family.</text>
</comment>
<dbReference type="Pfam" id="PF00355">
    <property type="entry name" value="Rieske"/>
    <property type="match status" value="1"/>
</dbReference>
<keyword evidence="3" id="KW-0285">Flavoprotein</keyword>
<dbReference type="InterPro" id="IPR036922">
    <property type="entry name" value="Rieske_2Fe-2S_sf"/>
</dbReference>
<evidence type="ECO:0000256" key="7">
    <source>
        <dbReference type="ARBA" id="ARBA00023002"/>
    </source>
</evidence>
<dbReference type="FunFam" id="2.102.10.10:FF:000003">
    <property type="entry name" value="apoptosis-inducing factor 3 isoform X2"/>
    <property type="match status" value="1"/>
</dbReference>
<keyword evidence="7" id="KW-0560">Oxidoreductase</keyword>
<feature type="domain" description="Rieske" evidence="10">
    <location>
        <begin position="90"/>
        <end position="186"/>
    </location>
</feature>
<dbReference type="AlphaFoldDB" id="A0A1A9UTB1"/>
<dbReference type="SUPFAM" id="SSF51905">
    <property type="entry name" value="FAD/NAD(P)-binding domain"/>
    <property type="match status" value="2"/>
</dbReference>
<dbReference type="PRINTS" id="PR00469">
    <property type="entry name" value="PNDRDTASEII"/>
</dbReference>
<dbReference type="Gene3D" id="2.102.10.10">
    <property type="entry name" value="Rieske [2Fe-2S] iron-sulphur domain"/>
    <property type="match status" value="1"/>
</dbReference>
<accession>A0A1A9UTB1</accession>
<evidence type="ECO:0000256" key="6">
    <source>
        <dbReference type="ARBA" id="ARBA00022827"/>
    </source>
</evidence>
<dbReference type="GO" id="GO:0046872">
    <property type="term" value="F:metal ion binding"/>
    <property type="evidence" value="ECO:0007669"/>
    <property type="project" value="UniProtKB-KW"/>
</dbReference>
<evidence type="ECO:0000256" key="4">
    <source>
        <dbReference type="ARBA" id="ARBA00022714"/>
    </source>
</evidence>
<keyword evidence="9" id="KW-0411">Iron-sulfur</keyword>
<dbReference type="InterPro" id="IPR050446">
    <property type="entry name" value="FAD-oxidoreductase/Apoptosis"/>
</dbReference>
<evidence type="ECO:0000313" key="11">
    <source>
        <dbReference type="EnsemblMetazoa" id="GAUT014661-PA"/>
    </source>
</evidence>
<dbReference type="GO" id="GO:0051537">
    <property type="term" value="F:2 iron, 2 sulfur cluster binding"/>
    <property type="evidence" value="ECO:0007669"/>
    <property type="project" value="UniProtKB-KW"/>
</dbReference>
<evidence type="ECO:0000256" key="3">
    <source>
        <dbReference type="ARBA" id="ARBA00022630"/>
    </source>
</evidence>
<dbReference type="PANTHER" id="PTHR43557">
    <property type="entry name" value="APOPTOSIS-INDUCING FACTOR 1"/>
    <property type="match status" value="1"/>
</dbReference>
<dbReference type="PANTHER" id="PTHR43557:SF2">
    <property type="entry name" value="RIESKE DOMAIN-CONTAINING PROTEIN-RELATED"/>
    <property type="match status" value="1"/>
</dbReference>
<keyword evidence="12" id="KW-1185">Reference proteome</keyword>
<dbReference type="PRINTS" id="PR00368">
    <property type="entry name" value="FADPNR"/>
</dbReference>
<name>A0A1A9UTB1_GLOAU</name>
<dbReference type="InterPro" id="IPR023753">
    <property type="entry name" value="FAD/NAD-binding_dom"/>
</dbReference>
<evidence type="ECO:0000259" key="10">
    <source>
        <dbReference type="PROSITE" id="PS51296"/>
    </source>
</evidence>
<keyword evidence="4" id="KW-0001">2Fe-2S</keyword>
<comment type="cofactor">
    <cofactor evidence="1">
        <name>FAD</name>
        <dbReference type="ChEBI" id="CHEBI:57692"/>
    </cofactor>
</comment>
<evidence type="ECO:0000256" key="2">
    <source>
        <dbReference type="ARBA" id="ARBA00006442"/>
    </source>
</evidence>
<keyword evidence="5" id="KW-0479">Metal-binding</keyword>
<sequence>MIIINEFCQKIEANLRFLNLNRLKLLHFDVSLYTAVLFQSQPENETSIRDYCKLVVYHLQSISRESFHFTGIAKLERREMCDDYEYTNPIIVGNERDVPDNGMKQFDFIDSKKVLLIKQKGQLHAVGSKCPHYGAPLENGVLSDGRIRCPWHGACFDIKTGDIENFPGLDSLLCYKVEISKSGQVGIMARLKDVGFDKRVKDMVKRDLNDPSTFVVVGGGPAGGICVETLRQQGYAGRLVLISKEAYLPYDRVQISKTTNVKIEALQYRQQEFYDEYDIETFLNVEATKVAGDKQTITLSNGMSIQYDKMFIATGCAPIIPPITGIDLKNVVIIRTYDDLAAISKAKDETTKAVCLGSSIITLEIAQTLIRQVESVTIVGTTDLIGNEFLGDVVGERVLRLFTDNRVTVITNSNVIEIFPNKNGEVEKVMLMNYKELPCDLLIIDPDVKSNTTFLKRSGLNLNTDGSIDTNVYLRTSIESIYVGGDIANAPVYSIDNEFAVVRNYQIAQNHGRIAAINMIKSRSKILRAVPFFSTKLFGKSFRFSGYGEYTDLIIEGDLENLEFVAYFINNKLKVVRVGSCGCNAVVAKFAELQTQGVSLTREDVENTEMAWTKLIKSG</sequence>
<dbReference type="STRING" id="7395.A0A1A9UTB1"/>
<evidence type="ECO:0000313" key="12">
    <source>
        <dbReference type="Proteomes" id="UP000078200"/>
    </source>
</evidence>
<protein>
    <recommendedName>
        <fullName evidence="10">Rieske domain-containing protein</fullName>
    </recommendedName>
</protein>
<dbReference type="InterPro" id="IPR017941">
    <property type="entry name" value="Rieske_2Fe-2S"/>
</dbReference>
<dbReference type="EnsemblMetazoa" id="GAUT014661-RA">
    <property type="protein sequence ID" value="GAUT014661-PA"/>
    <property type="gene ID" value="GAUT014661"/>
</dbReference>
<reference evidence="11" key="1">
    <citation type="submission" date="2020-05" db="UniProtKB">
        <authorList>
            <consortium name="EnsemblMetazoa"/>
        </authorList>
    </citation>
    <scope>IDENTIFICATION</scope>
    <source>
        <strain evidence="11">TTRI</strain>
    </source>
</reference>
<evidence type="ECO:0000256" key="1">
    <source>
        <dbReference type="ARBA" id="ARBA00001974"/>
    </source>
</evidence>
<dbReference type="InterPro" id="IPR036188">
    <property type="entry name" value="FAD/NAD-bd_sf"/>
</dbReference>
<dbReference type="PROSITE" id="PS51296">
    <property type="entry name" value="RIESKE"/>
    <property type="match status" value="1"/>
</dbReference>
<dbReference type="Proteomes" id="UP000078200">
    <property type="component" value="Unassembled WGS sequence"/>
</dbReference>
<dbReference type="InterPro" id="IPR016156">
    <property type="entry name" value="FAD/NAD-linked_Rdtase_dimer_sf"/>
</dbReference>
<evidence type="ECO:0000256" key="8">
    <source>
        <dbReference type="ARBA" id="ARBA00023004"/>
    </source>
</evidence>
<evidence type="ECO:0000256" key="5">
    <source>
        <dbReference type="ARBA" id="ARBA00022723"/>
    </source>
</evidence>
<dbReference type="GO" id="GO:0005737">
    <property type="term" value="C:cytoplasm"/>
    <property type="evidence" value="ECO:0007669"/>
    <property type="project" value="TreeGrafter"/>
</dbReference>